<protein>
    <recommendedName>
        <fullName evidence="1">GTP pyrophosphokinase</fullName>
    </recommendedName>
    <alternativeName>
        <fullName evidence="4">(p)ppGpp synthase</fullName>
    </alternativeName>
    <alternativeName>
        <fullName evidence="3">ATP:GTP 3'-pyrophosphotransferase</fullName>
    </alternativeName>
    <alternativeName>
        <fullName evidence="5">ppGpp synthase I</fullName>
    </alternativeName>
</protein>
<feature type="domain" description="ACT" evidence="7">
    <location>
        <begin position="648"/>
        <end position="723"/>
    </location>
</feature>
<dbReference type="Pfam" id="PF04607">
    <property type="entry name" value="RelA_SpoT"/>
    <property type="match status" value="1"/>
</dbReference>
<dbReference type="InterPro" id="IPR004811">
    <property type="entry name" value="RelA/Spo_fam"/>
</dbReference>
<dbReference type="Pfam" id="PF02824">
    <property type="entry name" value="TGS"/>
    <property type="match status" value="1"/>
</dbReference>
<dbReference type="FunFam" id="3.10.20.30:FF:000002">
    <property type="entry name" value="GTP pyrophosphokinase (RelA/SpoT)"/>
    <property type="match status" value="1"/>
</dbReference>
<dbReference type="SUPFAM" id="SSF55021">
    <property type="entry name" value="ACT-like"/>
    <property type="match status" value="1"/>
</dbReference>
<dbReference type="Pfam" id="PF13328">
    <property type="entry name" value="HD_4"/>
    <property type="match status" value="1"/>
</dbReference>
<dbReference type="InterPro" id="IPR045865">
    <property type="entry name" value="ACT-like_dom_sf"/>
</dbReference>
<dbReference type="EMBL" id="JMIU01000001">
    <property type="protein sequence ID" value="KDN95153.1"/>
    <property type="molecule type" value="Genomic_DNA"/>
</dbReference>
<evidence type="ECO:0000256" key="2">
    <source>
        <dbReference type="ARBA" id="ARBA00025704"/>
    </source>
</evidence>
<dbReference type="SUPFAM" id="SSF81301">
    <property type="entry name" value="Nucleotidyltransferase"/>
    <property type="match status" value="1"/>
</dbReference>
<evidence type="ECO:0000256" key="3">
    <source>
        <dbReference type="ARBA" id="ARBA00029754"/>
    </source>
</evidence>
<dbReference type="CDD" id="cd04876">
    <property type="entry name" value="ACT_RelA-SpoT"/>
    <property type="match status" value="1"/>
</dbReference>
<dbReference type="PANTHER" id="PTHR21262">
    <property type="entry name" value="GUANOSINE-3',5'-BIS DIPHOSPHATE 3'-PYROPHOSPHOHYDROLASE"/>
    <property type="match status" value="1"/>
</dbReference>
<dbReference type="Gene3D" id="1.10.3210.10">
    <property type="entry name" value="Hypothetical protein af1432"/>
    <property type="match status" value="1"/>
</dbReference>
<dbReference type="InterPro" id="IPR033655">
    <property type="entry name" value="TGS_RelA/SpoT"/>
</dbReference>
<evidence type="ECO:0000259" key="8">
    <source>
        <dbReference type="PROSITE" id="PS51880"/>
    </source>
</evidence>
<dbReference type="CDD" id="cd01668">
    <property type="entry name" value="TGS_RSH"/>
    <property type="match status" value="1"/>
</dbReference>
<dbReference type="SUPFAM" id="SSF109604">
    <property type="entry name" value="HD-domain/PDEase-like"/>
    <property type="match status" value="1"/>
</dbReference>
<dbReference type="Gene3D" id="3.30.70.260">
    <property type="match status" value="1"/>
</dbReference>
<dbReference type="GO" id="GO:0042594">
    <property type="term" value="P:response to starvation"/>
    <property type="evidence" value="ECO:0007669"/>
    <property type="project" value="TreeGrafter"/>
</dbReference>
<dbReference type="InterPro" id="IPR007685">
    <property type="entry name" value="RelA_SpoT"/>
</dbReference>
<reference evidence="9 10" key="1">
    <citation type="submission" date="2014-04" db="EMBL/GenBank/DDBJ databases">
        <title>Draft genome sequence of Hydrogenovibrio marinus MH-110, a model organism for aerobic H2 metabolism.</title>
        <authorList>
            <person name="Cha H.J."/>
            <person name="Jo B.H."/>
            <person name="Hwang B.H."/>
        </authorList>
    </citation>
    <scope>NUCLEOTIDE SEQUENCE [LARGE SCALE GENOMIC DNA]</scope>
    <source>
        <strain evidence="9 10">MH-110</strain>
    </source>
</reference>
<dbReference type="Proteomes" id="UP000027341">
    <property type="component" value="Unassembled WGS sequence"/>
</dbReference>
<dbReference type="InterPro" id="IPR012676">
    <property type="entry name" value="TGS-like"/>
</dbReference>
<feature type="domain" description="TGS" evidence="8">
    <location>
        <begin position="373"/>
        <end position="443"/>
    </location>
</feature>
<dbReference type="GO" id="GO:0008728">
    <property type="term" value="F:GTP diphosphokinase activity"/>
    <property type="evidence" value="ECO:0007669"/>
    <property type="project" value="TreeGrafter"/>
</dbReference>
<evidence type="ECO:0000256" key="6">
    <source>
        <dbReference type="RuleBase" id="RU003847"/>
    </source>
</evidence>
<dbReference type="InterPro" id="IPR002912">
    <property type="entry name" value="ACT_dom"/>
</dbReference>
<accession>A0A066ZMX1</accession>
<evidence type="ECO:0000256" key="5">
    <source>
        <dbReference type="ARBA" id="ARBA00033308"/>
    </source>
</evidence>
<dbReference type="FunFam" id="3.30.460.10:FF:000001">
    <property type="entry name" value="GTP pyrophosphokinase RelA"/>
    <property type="match status" value="1"/>
</dbReference>
<dbReference type="PROSITE" id="PS51880">
    <property type="entry name" value="TGS"/>
    <property type="match status" value="1"/>
</dbReference>
<gene>
    <name evidence="9" type="ORF">EI16_02265</name>
</gene>
<comment type="caution">
    <text evidence="9">The sequence shown here is derived from an EMBL/GenBank/DDBJ whole genome shotgun (WGS) entry which is preliminary data.</text>
</comment>
<comment type="similarity">
    <text evidence="6">Belongs to the relA/spoT family.</text>
</comment>
<dbReference type="Gene3D" id="3.10.20.30">
    <property type="match status" value="1"/>
</dbReference>
<comment type="function">
    <text evidence="6">In eubacteria ppGpp (guanosine 3'-diphosphate 5'-diphosphate) is a mediator of the stringent response that coordinates a variety of cellular activities in response to changes in nutritional abundance.</text>
</comment>
<dbReference type="InterPro" id="IPR043519">
    <property type="entry name" value="NT_sf"/>
</dbReference>
<dbReference type="GO" id="GO:0008893">
    <property type="term" value="F:guanosine-3',5'-bis(diphosphate) 3'-diphosphatase activity"/>
    <property type="evidence" value="ECO:0007669"/>
    <property type="project" value="TreeGrafter"/>
</dbReference>
<dbReference type="AlphaFoldDB" id="A0A066ZMX1"/>
<dbReference type="SUPFAM" id="SSF81271">
    <property type="entry name" value="TGS-like"/>
    <property type="match status" value="1"/>
</dbReference>
<proteinExistence type="inferred from homology"/>
<dbReference type="InterPro" id="IPR012675">
    <property type="entry name" value="Beta-grasp_dom_sf"/>
</dbReference>
<keyword evidence="10" id="KW-1185">Reference proteome</keyword>
<dbReference type="CDD" id="cd05399">
    <property type="entry name" value="NT_Rel-Spo_like"/>
    <property type="match status" value="1"/>
</dbReference>
<dbReference type="GO" id="GO:0015969">
    <property type="term" value="P:guanosine tetraphosphate metabolic process"/>
    <property type="evidence" value="ECO:0007669"/>
    <property type="project" value="InterPro"/>
</dbReference>
<dbReference type="Pfam" id="PF13291">
    <property type="entry name" value="ACT_4"/>
    <property type="match status" value="1"/>
</dbReference>
<dbReference type="STRING" id="28885.EI16_02265"/>
<comment type="pathway">
    <text evidence="2">Purine metabolism.</text>
</comment>
<dbReference type="SMART" id="SM00954">
    <property type="entry name" value="RelA_SpoT"/>
    <property type="match status" value="1"/>
</dbReference>
<dbReference type="NCBIfam" id="TIGR00691">
    <property type="entry name" value="spoT_relA"/>
    <property type="match status" value="1"/>
</dbReference>
<evidence type="ECO:0000313" key="10">
    <source>
        <dbReference type="Proteomes" id="UP000027341"/>
    </source>
</evidence>
<dbReference type="InterPro" id="IPR004095">
    <property type="entry name" value="TGS"/>
</dbReference>
<sequence>MTPQELYLQVFKKEFDHQEDDALSFKACEIAVEAEELPKVARVRSTDVAVVLAGLNLDRDTLIATLLSDGNLDEAYPIEKLKSLFSPNIVQMVSEIRRLNAIKEFNAASATNEVQTERLRQMLLAMTSDIRIMIVKLAYRVVRLRNLKNEPDNVKEQIANETQLIFAPLANRLGIAQLKWELEDLSFRYLNPELYKSIAQQLDSKRAGREAFISNVIDTLKAMFHEKNMDFKISGRPKHIYSIWKKMSKKNLPIDELYDLRAVRIYVDSIEQCYEVLGMVHSRWNYIKDEFDDYIASPKENGYQSIHTVIIGAENKTVEIQIRTYEMHHHAEYGVAAHWRYKEGGKKLDARLEQSINLVRQMLEYNDNPDLLNEISTELLSEHIYAMTPTDEIITLSKGSTPLDFAYYIHTELGHRCRGAKVNGRIVPLTYQLKTGDKVEVLTVKSGEPSRNWLNPNLNYLGSSRARAKVRHWFNHQNKEANRDAGEAIFNKELRRLHAQDFHVDQLVQQFKSESVSDFFEALGRGQINDRQLNSAIQKQLKPQQRHITSQDPAKTKVTDSIHLTDNRHEPARAYVIGSPQLKTLLAPCCHPTEHDEIIGYVTRGRGITVHKKDCNNILNLSYEEQKRLIAVSWTRHQEELVETYEAELSVLCFDRKGLLRDIMTLLTSMDINILRSDTSSDKSDGTVTMQFVLELDSHISVGNLLDQLEQIDNVETASINLN</sequence>
<dbReference type="GO" id="GO:0005886">
    <property type="term" value="C:plasma membrane"/>
    <property type="evidence" value="ECO:0007669"/>
    <property type="project" value="TreeGrafter"/>
</dbReference>
<name>A0A066ZMX1_HYDMR</name>
<dbReference type="PANTHER" id="PTHR21262:SF31">
    <property type="entry name" value="GTP PYROPHOSPHOKINASE"/>
    <property type="match status" value="1"/>
</dbReference>
<dbReference type="RefSeq" id="WP_051622966.1">
    <property type="nucleotide sequence ID" value="NZ_AP020335.1"/>
</dbReference>
<evidence type="ECO:0000313" key="9">
    <source>
        <dbReference type="EMBL" id="KDN95153.1"/>
    </source>
</evidence>
<evidence type="ECO:0000259" key="7">
    <source>
        <dbReference type="PROSITE" id="PS51671"/>
    </source>
</evidence>
<evidence type="ECO:0000256" key="4">
    <source>
        <dbReference type="ARBA" id="ARBA00032407"/>
    </source>
</evidence>
<evidence type="ECO:0000256" key="1">
    <source>
        <dbReference type="ARBA" id="ARBA00019852"/>
    </source>
</evidence>
<dbReference type="InterPro" id="IPR045600">
    <property type="entry name" value="RelA/SpoT_AH_RIS"/>
</dbReference>
<dbReference type="PROSITE" id="PS51671">
    <property type="entry name" value="ACT"/>
    <property type="match status" value="1"/>
</dbReference>
<dbReference type="Gene3D" id="3.30.460.10">
    <property type="entry name" value="Beta Polymerase, domain 2"/>
    <property type="match status" value="1"/>
</dbReference>
<dbReference type="GO" id="GO:0015949">
    <property type="term" value="P:nucleobase-containing small molecule interconversion"/>
    <property type="evidence" value="ECO:0007669"/>
    <property type="project" value="UniProtKB-ARBA"/>
</dbReference>
<dbReference type="Pfam" id="PF19296">
    <property type="entry name" value="RelA_AH_RIS"/>
    <property type="match status" value="1"/>
</dbReference>
<organism evidence="9 10">
    <name type="scientific">Hydrogenovibrio marinus</name>
    <dbReference type="NCBI Taxonomy" id="28885"/>
    <lineage>
        <taxon>Bacteria</taxon>
        <taxon>Pseudomonadati</taxon>
        <taxon>Pseudomonadota</taxon>
        <taxon>Gammaproteobacteria</taxon>
        <taxon>Thiotrichales</taxon>
        <taxon>Piscirickettsiaceae</taxon>
        <taxon>Hydrogenovibrio</taxon>
    </lineage>
</organism>